<dbReference type="CDD" id="cd07201">
    <property type="entry name" value="cPLA2_Grp-IVB-IVD-IVE-IVF"/>
    <property type="match status" value="1"/>
</dbReference>
<evidence type="ECO:0000256" key="6">
    <source>
        <dbReference type="ARBA" id="ARBA00022723"/>
    </source>
</evidence>
<dbReference type="InterPro" id="IPR016035">
    <property type="entry name" value="Acyl_Trfase/lysoPLipase"/>
</dbReference>
<dbReference type="FunFam" id="2.60.40.150:FF:000030">
    <property type="entry name" value="Phospholipase A2"/>
    <property type="match status" value="1"/>
</dbReference>
<comment type="subcellular location">
    <subcellularLocation>
        <location evidence="3">Cytoplasm</location>
        <location evidence="3">Cytosol</location>
    </subcellularLocation>
    <subcellularLocation>
        <location evidence="2">Membrane</location>
        <topology evidence="2">Peripheral membrane protein</topology>
    </subcellularLocation>
</comment>
<feature type="non-terminal residue" evidence="16">
    <location>
        <position position="1"/>
    </location>
</feature>
<accession>A0A7K5RX44</accession>
<protein>
    <recommendedName>
        <fullName evidence="4 13">Phospholipase A2</fullName>
        <ecNumber evidence="4 13">3.1.1.4</ecNumber>
    </recommendedName>
</protein>
<dbReference type="Gene3D" id="2.60.40.150">
    <property type="entry name" value="C2 domain"/>
    <property type="match status" value="1"/>
</dbReference>
<dbReference type="GO" id="GO:0005544">
    <property type="term" value="F:calcium-dependent phospholipid binding"/>
    <property type="evidence" value="ECO:0007669"/>
    <property type="project" value="TreeGrafter"/>
</dbReference>
<sequence>LSVKIVSMRNLRKADLWSQPDCYVKLWLPTASCREARTRTVRNCRNPVWNETFHFVIQSEVKNILELTVCDEDTFTPDDQLMTVRFDVAKIQPGKKVCLHFELNPENQEDLEVEFLLENIPGVFEKITTNGVLVSREVSCLEVHVNETNMKSSYKRRDFTFTMKGSYEEIQHISKDPHSGPGSSETTRFHFIKHSQPRLVMTLPKEHFFCCVCFDYGCNPLAVPLHSLDLGKKVTVMQCFVLFLCSSCKNLDLRLGFDLCAEEQDFIRKRKKVVAAALKNVLHLDEDLQEDEVPVVAVVTAAGGVRSMTAMFGSLLALQELGVLDCVAYISGLSATTWTMSKLYEDANWSQKDLRGPIGDIRKHVIKSKLHCFSLDHMKYYENNLCERKQEGHNVSFTDLWGLFIDCMLHDQESTHKLSDQQLAINQGQNPLPIYLSLNVKDDFSTLDFKEWVEFTPYEVGLPKYGAFVRSEDFGSEFFMGHRMKKIPESHICFLEGTWSNIFSQSFMDAVYLSGHSEHFWHRWTRDTEHDIEDNPALPKKPHAQTTCLSLPKGYLSKTLREMLTGRPVVSTYHNFLKGLQLHNKYLDNERFCMWKDTVLDSSPNQLNEMSDYLKLIDTAFFINTSCPPILRPERDVDVILHLNYSGGSQTLPLDLFSEYCLEHGIPFPSTELSQEDREHLKECYVFGDSLEAPILAYFPLVCDTFQKYKAPNVERGPAEMEQGRVDVSNCGAPYGTGLLTYTEENFNKLLNLCSYNILNNKHLILQALRTAVERKK</sequence>
<keyword evidence="17" id="KW-1185">Reference proteome</keyword>
<reference evidence="16 17" key="1">
    <citation type="submission" date="2019-09" db="EMBL/GenBank/DDBJ databases">
        <title>Bird 10,000 Genomes (B10K) Project - Family phase.</title>
        <authorList>
            <person name="Zhang G."/>
        </authorList>
    </citation>
    <scope>NUCLEOTIDE SEQUENCE [LARGE SCALE GENOMIC DNA]</scope>
    <source>
        <strain evidence="16">B10K-DU-001-65</strain>
        <tissue evidence="16">Muscle</tissue>
    </source>
</reference>
<keyword evidence="6 13" id="KW-0479">Metal-binding</keyword>
<dbReference type="EMBL" id="VYXG01005912">
    <property type="protein sequence ID" value="NWT84333.1"/>
    <property type="molecule type" value="Genomic_DNA"/>
</dbReference>
<dbReference type="PANTHER" id="PTHR10728:SF67">
    <property type="entry name" value="PHOSPHOLIPASE A2"/>
    <property type="match status" value="1"/>
</dbReference>
<evidence type="ECO:0000259" key="15">
    <source>
        <dbReference type="PROSITE" id="PS51210"/>
    </source>
</evidence>
<evidence type="ECO:0000256" key="7">
    <source>
        <dbReference type="ARBA" id="ARBA00022801"/>
    </source>
</evidence>
<gene>
    <name evidence="16" type="primary">Pla2g4e_4</name>
    <name evidence="16" type="ORF">LANLUD_R00052</name>
</gene>
<dbReference type="PROSITE" id="PS50004">
    <property type="entry name" value="C2"/>
    <property type="match status" value="1"/>
</dbReference>
<dbReference type="GO" id="GO:0005829">
    <property type="term" value="C:cytosol"/>
    <property type="evidence" value="ECO:0007669"/>
    <property type="project" value="UniProtKB-SubCell"/>
</dbReference>
<feature type="domain" description="PLA2c" evidence="15">
    <location>
        <begin position="247"/>
        <end position="777"/>
    </location>
</feature>
<evidence type="ECO:0000256" key="11">
    <source>
        <dbReference type="ARBA" id="ARBA00023136"/>
    </source>
</evidence>
<dbReference type="Pfam" id="PF01735">
    <property type="entry name" value="PLA2_B"/>
    <property type="match status" value="1"/>
</dbReference>
<comment type="domain">
    <text evidence="13">The N-terminal C2 domain associates with lipid membranes upon calcium binding.</text>
</comment>
<dbReference type="InterPro" id="IPR040723">
    <property type="entry name" value="cPLA2_C2"/>
</dbReference>
<keyword evidence="5 13" id="KW-0963">Cytoplasm</keyword>
<comment type="caution">
    <text evidence="16">The sequence shown here is derived from an EMBL/GenBank/DDBJ whole genome shotgun (WGS) entry which is preliminary data.</text>
</comment>
<evidence type="ECO:0000313" key="16">
    <source>
        <dbReference type="EMBL" id="NWT84333.1"/>
    </source>
</evidence>
<dbReference type="InterPro" id="IPR041847">
    <property type="entry name" value="C2_cPLA2"/>
</dbReference>
<evidence type="ECO:0000259" key="14">
    <source>
        <dbReference type="PROSITE" id="PS50004"/>
    </source>
</evidence>
<keyword evidence="11" id="KW-0472">Membrane</keyword>
<evidence type="ECO:0000313" key="17">
    <source>
        <dbReference type="Proteomes" id="UP000547499"/>
    </source>
</evidence>
<dbReference type="GO" id="GO:0047498">
    <property type="term" value="F:calcium-dependent phospholipase A2 activity"/>
    <property type="evidence" value="ECO:0007669"/>
    <property type="project" value="TreeGrafter"/>
</dbReference>
<dbReference type="InterPro" id="IPR000008">
    <property type="entry name" value="C2_dom"/>
</dbReference>
<comment type="cofactor">
    <cofactor evidence="1">
        <name>Ca(2+)</name>
        <dbReference type="ChEBI" id="CHEBI:29108"/>
    </cofactor>
</comment>
<keyword evidence="8 13" id="KW-0106">Calcium</keyword>
<dbReference type="GO" id="GO:0005509">
    <property type="term" value="F:calcium ion binding"/>
    <property type="evidence" value="ECO:0007669"/>
    <property type="project" value="InterPro"/>
</dbReference>
<evidence type="ECO:0000256" key="3">
    <source>
        <dbReference type="ARBA" id="ARBA00004514"/>
    </source>
</evidence>
<comment type="catalytic activity">
    <reaction evidence="13">
        <text>a 1,2-diacyl-sn-glycero-3-phosphocholine + H2O = a 1-acyl-sn-glycero-3-phosphocholine + a fatty acid + H(+)</text>
        <dbReference type="Rhea" id="RHEA:15801"/>
        <dbReference type="ChEBI" id="CHEBI:15377"/>
        <dbReference type="ChEBI" id="CHEBI:15378"/>
        <dbReference type="ChEBI" id="CHEBI:28868"/>
        <dbReference type="ChEBI" id="CHEBI:57643"/>
        <dbReference type="ChEBI" id="CHEBI:58168"/>
        <dbReference type="EC" id="3.1.1.4"/>
    </reaction>
</comment>
<dbReference type="SMART" id="SM00239">
    <property type="entry name" value="C2"/>
    <property type="match status" value="1"/>
</dbReference>
<dbReference type="Pfam" id="PF18695">
    <property type="entry name" value="cPLA2_C2"/>
    <property type="match status" value="1"/>
</dbReference>
<dbReference type="Pfam" id="PF00168">
    <property type="entry name" value="C2"/>
    <property type="match status" value="1"/>
</dbReference>
<dbReference type="SMART" id="SM00022">
    <property type="entry name" value="PLAc"/>
    <property type="match status" value="1"/>
</dbReference>
<dbReference type="EC" id="3.1.1.4" evidence="4 13"/>
<evidence type="ECO:0000256" key="8">
    <source>
        <dbReference type="ARBA" id="ARBA00022837"/>
    </source>
</evidence>
<evidence type="ECO:0000256" key="9">
    <source>
        <dbReference type="ARBA" id="ARBA00022963"/>
    </source>
</evidence>
<dbReference type="GO" id="GO:0046475">
    <property type="term" value="P:glycerophospholipid catabolic process"/>
    <property type="evidence" value="ECO:0007669"/>
    <property type="project" value="TreeGrafter"/>
</dbReference>
<dbReference type="Gene3D" id="3.40.1090.10">
    <property type="entry name" value="Cytosolic phospholipase A2 catalytic domain"/>
    <property type="match status" value="1"/>
</dbReference>
<dbReference type="AlphaFoldDB" id="A0A7K5RX44"/>
<evidence type="ECO:0000256" key="10">
    <source>
        <dbReference type="ARBA" id="ARBA00023098"/>
    </source>
</evidence>
<dbReference type="SUPFAM" id="SSF52151">
    <property type="entry name" value="FabD/lysophospholipase-like"/>
    <property type="match status" value="1"/>
</dbReference>
<keyword evidence="10 12" id="KW-0443">Lipid metabolism</keyword>
<keyword evidence="9 12" id="KW-0442">Lipid degradation</keyword>
<evidence type="ECO:0000256" key="1">
    <source>
        <dbReference type="ARBA" id="ARBA00001913"/>
    </source>
</evidence>
<keyword evidence="7 12" id="KW-0378">Hydrolase</keyword>
<evidence type="ECO:0000256" key="4">
    <source>
        <dbReference type="ARBA" id="ARBA00013278"/>
    </source>
</evidence>
<evidence type="ECO:0000256" key="13">
    <source>
        <dbReference type="RuleBase" id="RU362102"/>
    </source>
</evidence>
<dbReference type="Proteomes" id="UP000547499">
    <property type="component" value="Unassembled WGS sequence"/>
</dbReference>
<dbReference type="SUPFAM" id="SSF49562">
    <property type="entry name" value="C2 domain (Calcium/lipid-binding domain, CaLB)"/>
    <property type="match status" value="1"/>
</dbReference>
<dbReference type="PROSITE" id="PS51210">
    <property type="entry name" value="PLA2C"/>
    <property type="match status" value="1"/>
</dbReference>
<dbReference type="PANTHER" id="PTHR10728">
    <property type="entry name" value="CYTOSOLIC PHOSPHOLIPASE A2"/>
    <property type="match status" value="1"/>
</dbReference>
<evidence type="ECO:0000256" key="12">
    <source>
        <dbReference type="PROSITE-ProRule" id="PRU00555"/>
    </source>
</evidence>
<feature type="non-terminal residue" evidence="16">
    <location>
        <position position="777"/>
    </location>
</feature>
<feature type="domain" description="C2" evidence="14">
    <location>
        <begin position="1"/>
        <end position="101"/>
    </location>
</feature>
<dbReference type="InterPro" id="IPR002642">
    <property type="entry name" value="LysoPLipase_cat_dom"/>
</dbReference>
<name>A0A7K5RX44_LANLU</name>
<dbReference type="InterPro" id="IPR035892">
    <property type="entry name" value="C2_domain_sf"/>
</dbReference>
<dbReference type="CDD" id="cd04036">
    <property type="entry name" value="C2_cPLA2"/>
    <property type="match status" value="1"/>
</dbReference>
<proteinExistence type="predicted"/>
<organism evidence="16 17">
    <name type="scientific">Lanius ludovicianus</name>
    <name type="common">Loggerhead shrike</name>
    <dbReference type="NCBI Taxonomy" id="28713"/>
    <lineage>
        <taxon>Eukaryota</taxon>
        <taxon>Metazoa</taxon>
        <taxon>Chordata</taxon>
        <taxon>Craniata</taxon>
        <taxon>Vertebrata</taxon>
        <taxon>Euteleostomi</taxon>
        <taxon>Archelosauria</taxon>
        <taxon>Archosauria</taxon>
        <taxon>Dinosauria</taxon>
        <taxon>Saurischia</taxon>
        <taxon>Theropoda</taxon>
        <taxon>Coelurosauria</taxon>
        <taxon>Aves</taxon>
        <taxon>Neognathae</taxon>
        <taxon>Neoaves</taxon>
        <taxon>Telluraves</taxon>
        <taxon>Australaves</taxon>
        <taxon>Passeriformes</taxon>
        <taxon>Corvoidea</taxon>
        <taxon>Laniidae</taxon>
        <taxon>Lanius</taxon>
    </lineage>
</organism>
<dbReference type="FunFam" id="3.40.1090.10:FF:000002">
    <property type="entry name" value="Phospholipase A2"/>
    <property type="match status" value="1"/>
</dbReference>
<dbReference type="GO" id="GO:0016020">
    <property type="term" value="C:membrane"/>
    <property type="evidence" value="ECO:0007669"/>
    <property type="project" value="UniProtKB-SubCell"/>
</dbReference>
<evidence type="ECO:0000256" key="2">
    <source>
        <dbReference type="ARBA" id="ARBA00004170"/>
    </source>
</evidence>
<evidence type="ECO:0000256" key="5">
    <source>
        <dbReference type="ARBA" id="ARBA00022490"/>
    </source>
</evidence>